<comment type="catalytic activity">
    <reaction evidence="13">
        <text>N(6)-carboxybiotinyl-L-lysyl-[protein] + acetyl-CoA = N(6)-biotinyl-L-lysyl-[protein] + malonyl-CoA</text>
        <dbReference type="Rhea" id="RHEA:54728"/>
        <dbReference type="Rhea" id="RHEA-COMP:10505"/>
        <dbReference type="Rhea" id="RHEA-COMP:10506"/>
        <dbReference type="ChEBI" id="CHEBI:57288"/>
        <dbReference type="ChEBI" id="CHEBI:57384"/>
        <dbReference type="ChEBI" id="CHEBI:83144"/>
        <dbReference type="ChEBI" id="CHEBI:83145"/>
        <dbReference type="EC" id="2.1.3.15"/>
    </reaction>
</comment>
<evidence type="ECO:0000256" key="2">
    <source>
        <dbReference type="ARBA" id="ARBA00022516"/>
    </source>
</evidence>
<keyword evidence="4 13" id="KW-0479">Metal-binding</keyword>
<evidence type="ECO:0000259" key="14">
    <source>
        <dbReference type="PROSITE" id="PS50980"/>
    </source>
</evidence>
<comment type="caution">
    <text evidence="15">The sequence shown here is derived from an EMBL/GenBank/DDBJ whole genome shotgun (WGS) entry which is preliminary data.</text>
</comment>
<dbReference type="STRING" id="999415.HMPREF9943_01139"/>
<comment type="subcellular location">
    <subcellularLocation>
        <location evidence="1 13">Cytoplasm</location>
    </subcellularLocation>
</comment>
<evidence type="ECO:0000313" key="15">
    <source>
        <dbReference type="EMBL" id="EMD16585.1"/>
    </source>
</evidence>
<dbReference type="InterPro" id="IPR041010">
    <property type="entry name" value="Znf-ACC"/>
</dbReference>
<dbReference type="SUPFAM" id="SSF52096">
    <property type="entry name" value="ClpP/crotonase"/>
    <property type="match status" value="1"/>
</dbReference>
<proteinExistence type="inferred from homology"/>
<keyword evidence="6 13" id="KW-0863">Zinc-finger</keyword>
<evidence type="ECO:0000256" key="9">
    <source>
        <dbReference type="ARBA" id="ARBA00022840"/>
    </source>
</evidence>
<dbReference type="EC" id="2.1.3.15" evidence="13"/>
<feature type="binding site" evidence="13">
    <location>
        <position position="57"/>
    </location>
    <ligand>
        <name>Zn(2+)</name>
        <dbReference type="ChEBI" id="CHEBI:29105"/>
    </ligand>
</feature>
<dbReference type="InterPro" id="IPR029045">
    <property type="entry name" value="ClpP/crotonase-like_dom_sf"/>
</dbReference>
<dbReference type="OrthoDB" id="9803706at2"/>
<dbReference type="Proteomes" id="UP000011758">
    <property type="component" value="Unassembled WGS sequence"/>
</dbReference>
<dbReference type="AlphaFoldDB" id="M2Q0X5"/>
<dbReference type="PATRIC" id="fig|999415.3.peg.1157"/>
<evidence type="ECO:0000256" key="5">
    <source>
        <dbReference type="ARBA" id="ARBA00022741"/>
    </source>
</evidence>
<evidence type="ECO:0000256" key="10">
    <source>
        <dbReference type="ARBA" id="ARBA00023098"/>
    </source>
</evidence>
<dbReference type="GO" id="GO:0003989">
    <property type="term" value="F:acetyl-CoA carboxylase activity"/>
    <property type="evidence" value="ECO:0007669"/>
    <property type="project" value="InterPro"/>
</dbReference>
<dbReference type="GO" id="GO:0005524">
    <property type="term" value="F:ATP binding"/>
    <property type="evidence" value="ECO:0007669"/>
    <property type="project" value="UniProtKB-KW"/>
</dbReference>
<keyword evidence="11 13" id="KW-0275">Fatty acid biosynthesis</keyword>
<dbReference type="PANTHER" id="PTHR42995:SF5">
    <property type="entry name" value="ACETYL-COENZYME A CARBOXYLASE CARBOXYL TRANSFERASE SUBUNIT BETA, CHLOROPLASTIC"/>
    <property type="match status" value="1"/>
</dbReference>
<organism evidence="15 16">
    <name type="scientific">Eggerthia catenaformis OT 569 = DSM 20559</name>
    <dbReference type="NCBI Taxonomy" id="999415"/>
    <lineage>
        <taxon>Bacteria</taxon>
        <taxon>Bacillati</taxon>
        <taxon>Bacillota</taxon>
        <taxon>Erysipelotrichia</taxon>
        <taxon>Erysipelotrichales</taxon>
        <taxon>Coprobacillaceae</taxon>
        <taxon>Eggerthia</taxon>
    </lineage>
</organism>
<dbReference type="GO" id="GO:0006633">
    <property type="term" value="P:fatty acid biosynthetic process"/>
    <property type="evidence" value="ECO:0007669"/>
    <property type="project" value="UniProtKB-KW"/>
</dbReference>
<dbReference type="Gene3D" id="3.90.226.10">
    <property type="entry name" value="2-enoyl-CoA Hydratase, Chain A, domain 1"/>
    <property type="match status" value="1"/>
</dbReference>
<evidence type="ECO:0000256" key="11">
    <source>
        <dbReference type="ARBA" id="ARBA00023160"/>
    </source>
</evidence>
<evidence type="ECO:0000313" key="16">
    <source>
        <dbReference type="Proteomes" id="UP000011758"/>
    </source>
</evidence>
<feature type="binding site" evidence="13">
    <location>
        <position position="60"/>
    </location>
    <ligand>
        <name>Zn(2+)</name>
        <dbReference type="ChEBI" id="CHEBI:29105"/>
    </ligand>
</feature>
<comment type="pathway">
    <text evidence="13">Lipid metabolism; malonyl-CoA biosynthesis; malonyl-CoA from acetyl-CoA: step 1/1.</text>
</comment>
<comment type="function">
    <text evidence="12 13">Component of the acetyl coenzyme A carboxylase (ACC) complex. Biotin carboxylase (BC) catalyzes the carboxylation of biotin on its carrier protein (BCCP) and then the CO(2) group is transferred by the transcarboxylase to acetyl-CoA to form malonyl-CoA.</text>
</comment>
<feature type="binding site" evidence="13">
    <location>
        <position position="41"/>
    </location>
    <ligand>
        <name>Zn(2+)</name>
        <dbReference type="ChEBI" id="CHEBI:29105"/>
    </ligand>
</feature>
<name>M2Q0X5_9FIRM</name>
<dbReference type="EMBL" id="AGEJ01000018">
    <property type="protein sequence ID" value="EMD16585.1"/>
    <property type="molecule type" value="Genomic_DNA"/>
</dbReference>
<dbReference type="GO" id="GO:0016743">
    <property type="term" value="F:carboxyl- or carbamoyltransferase activity"/>
    <property type="evidence" value="ECO:0007669"/>
    <property type="project" value="UniProtKB-UniRule"/>
</dbReference>
<evidence type="ECO:0000256" key="8">
    <source>
        <dbReference type="ARBA" id="ARBA00022833"/>
    </source>
</evidence>
<evidence type="ECO:0000256" key="6">
    <source>
        <dbReference type="ARBA" id="ARBA00022771"/>
    </source>
</evidence>
<accession>M2Q0X5</accession>
<gene>
    <name evidence="13" type="primary">accD</name>
    <name evidence="15" type="ORF">HMPREF9943_01139</name>
</gene>
<evidence type="ECO:0000256" key="7">
    <source>
        <dbReference type="ARBA" id="ARBA00022832"/>
    </source>
</evidence>
<dbReference type="PRINTS" id="PR01070">
    <property type="entry name" value="ACCCTRFRASEB"/>
</dbReference>
<sequence length="287" mass="32252">MDKLLKRRKQELQSFKDYLGKKDFSKTKEIPEGIYTKCPGCGELIPTSTLKDNLHVCPQCHHHLFINSQERLYELYDGHQYKEYYRFLDTKDPLSFPEYKDKIDIAKKKTGMNDGIIVSKGNIAKTKVVVIVMDNRFMMASMGSVIGEKITRGIEMATKKKYPLIIFSSSGGARMQEGIFSLMQMSKTCNALKRHLDAGLLYISYLTHPTFGGVTASFSMLGDINIAEPGALVGFAGPRVVESTMKTALPEGFQTSEFLLDHGFIDLIVERSQMRDTLSKLLTIHGG</sequence>
<dbReference type="NCBIfam" id="TIGR00515">
    <property type="entry name" value="accD"/>
    <property type="match status" value="1"/>
</dbReference>
<comment type="similarity">
    <text evidence="13">Belongs to the AccD/PCCB family.</text>
</comment>
<dbReference type="InterPro" id="IPR034733">
    <property type="entry name" value="AcCoA_carboxyl_beta"/>
</dbReference>
<dbReference type="eggNOG" id="COG0777">
    <property type="taxonomic scope" value="Bacteria"/>
</dbReference>
<dbReference type="Pfam" id="PF17848">
    <property type="entry name" value="Zn_ribbon_ACC"/>
    <property type="match status" value="1"/>
</dbReference>
<keyword evidence="10 13" id="KW-0443">Lipid metabolism</keyword>
<keyword evidence="8 13" id="KW-0862">Zinc</keyword>
<protein>
    <recommendedName>
        <fullName evidence="13">Acetyl-coenzyme A carboxylase carboxyl transferase subunit beta</fullName>
        <shortName evidence="13">ACCase subunit beta</shortName>
        <shortName evidence="13">Acetyl-CoA carboxylase carboxyltransferase subunit beta</shortName>
        <ecNumber evidence="13">2.1.3.15</ecNumber>
    </recommendedName>
</protein>
<reference evidence="15 16" key="1">
    <citation type="submission" date="2013-02" db="EMBL/GenBank/DDBJ databases">
        <title>The Genome Sequence of Lactobacillus catenaformis F0143.</title>
        <authorList>
            <consortium name="The Broad Institute Genome Sequencing Platform"/>
            <person name="Earl A."/>
            <person name="Ward D."/>
            <person name="Feldgarden M."/>
            <person name="Gevers D."/>
            <person name="Izard J."/>
            <person name="Blanton J.M."/>
            <person name="Mathney J."/>
            <person name="Dewhirst F.E."/>
            <person name="Young S.K."/>
            <person name="Zeng Q."/>
            <person name="Gargeya S."/>
            <person name="Fitzgerald M."/>
            <person name="Haas B."/>
            <person name="Abouelleil A."/>
            <person name="Alvarado L."/>
            <person name="Arachchi H.M."/>
            <person name="Berlin A."/>
            <person name="Chapman S.B."/>
            <person name="Gearin G."/>
            <person name="Goldberg J."/>
            <person name="Griggs A."/>
            <person name="Gujja S."/>
            <person name="Hansen M."/>
            <person name="Heiman D."/>
            <person name="Howarth C."/>
            <person name="Larimer J."/>
            <person name="Lui A."/>
            <person name="MacDonald P.J.P."/>
            <person name="McCowen C."/>
            <person name="Montmayeur A."/>
            <person name="Murphy C."/>
            <person name="Neiman D."/>
            <person name="Pearson M."/>
            <person name="Priest M."/>
            <person name="Roberts A."/>
            <person name="Saif S."/>
            <person name="Shea T."/>
            <person name="Sisk P."/>
            <person name="Stolte C."/>
            <person name="Sykes S."/>
            <person name="Wortman J."/>
            <person name="Nusbaum C."/>
            <person name="Birren B."/>
        </authorList>
    </citation>
    <scope>NUCLEOTIDE SEQUENCE [LARGE SCALE GENOMIC DNA]</scope>
    <source>
        <strain evidence="15 16">OT 569</strain>
    </source>
</reference>
<keyword evidence="2 13" id="KW-0444">Lipid biosynthesis</keyword>
<dbReference type="PROSITE" id="PS50980">
    <property type="entry name" value="COA_CT_NTER"/>
    <property type="match status" value="1"/>
</dbReference>
<dbReference type="InterPro" id="IPR000438">
    <property type="entry name" value="Acetyl_CoA_COase_Trfase_b_su"/>
</dbReference>
<feature type="domain" description="CoA carboxyltransferase N-terminal" evidence="14">
    <location>
        <begin position="34"/>
        <end position="287"/>
    </location>
</feature>
<keyword evidence="7 13" id="KW-0276">Fatty acid metabolism</keyword>
<keyword evidence="13" id="KW-0963">Cytoplasm</keyword>
<dbReference type="PANTHER" id="PTHR42995">
    <property type="entry name" value="ACETYL-COENZYME A CARBOXYLASE CARBOXYL TRANSFERASE SUBUNIT BETA, CHLOROPLASTIC"/>
    <property type="match status" value="1"/>
</dbReference>
<evidence type="ECO:0000256" key="12">
    <source>
        <dbReference type="ARBA" id="ARBA00025280"/>
    </source>
</evidence>
<dbReference type="GO" id="GO:2001295">
    <property type="term" value="P:malonyl-CoA biosynthetic process"/>
    <property type="evidence" value="ECO:0007669"/>
    <property type="project" value="UniProtKB-UniRule"/>
</dbReference>
<keyword evidence="3 13" id="KW-0808">Transferase</keyword>
<feature type="binding site" evidence="13">
    <location>
        <position position="38"/>
    </location>
    <ligand>
        <name>Zn(2+)</name>
        <dbReference type="ChEBI" id="CHEBI:29105"/>
    </ligand>
</feature>
<evidence type="ECO:0000256" key="1">
    <source>
        <dbReference type="ARBA" id="ARBA00004496"/>
    </source>
</evidence>
<dbReference type="InterPro" id="IPR011762">
    <property type="entry name" value="COA_CT_N"/>
</dbReference>
<evidence type="ECO:0000256" key="4">
    <source>
        <dbReference type="ARBA" id="ARBA00022723"/>
    </source>
</evidence>
<keyword evidence="16" id="KW-1185">Reference proteome</keyword>
<evidence type="ECO:0000256" key="3">
    <source>
        <dbReference type="ARBA" id="ARBA00022679"/>
    </source>
</evidence>
<dbReference type="HAMAP" id="MF_01395">
    <property type="entry name" value="AcetylCoA_CT_beta"/>
    <property type="match status" value="1"/>
</dbReference>
<dbReference type="GO" id="GO:0009317">
    <property type="term" value="C:acetyl-CoA carboxylase complex"/>
    <property type="evidence" value="ECO:0007669"/>
    <property type="project" value="InterPro"/>
</dbReference>
<feature type="zinc finger region" description="C4-type" evidence="13">
    <location>
        <begin position="38"/>
        <end position="60"/>
    </location>
</feature>
<dbReference type="GO" id="GO:0008270">
    <property type="term" value="F:zinc ion binding"/>
    <property type="evidence" value="ECO:0007669"/>
    <property type="project" value="UniProtKB-UniRule"/>
</dbReference>
<dbReference type="Pfam" id="PF01039">
    <property type="entry name" value="Carboxyl_trans"/>
    <property type="match status" value="1"/>
</dbReference>
<comment type="cofactor">
    <cofactor evidence="13">
        <name>Zn(2+)</name>
        <dbReference type="ChEBI" id="CHEBI:29105"/>
    </cofactor>
    <text evidence="13">Binds 1 zinc ion per subunit.</text>
</comment>
<keyword evidence="9 13" id="KW-0067">ATP-binding</keyword>
<keyword evidence="5 13" id="KW-0547">Nucleotide-binding</keyword>
<evidence type="ECO:0000256" key="13">
    <source>
        <dbReference type="HAMAP-Rule" id="MF_01395"/>
    </source>
</evidence>
<comment type="subunit">
    <text evidence="13">Acetyl-CoA carboxylase is a heterohexamer composed of biotin carboxyl carrier protein (AccB), biotin carboxylase (AccC) and two subunits each of ACCase subunit alpha (AccA) and ACCase subunit beta (AccD).</text>
</comment>
<dbReference type="RefSeq" id="WP_004802988.1">
    <property type="nucleotide sequence ID" value="NZ_KB446648.1"/>
</dbReference>
<dbReference type="UniPathway" id="UPA00655">
    <property type="reaction ID" value="UER00711"/>
</dbReference>